<reference evidence="1" key="1">
    <citation type="submission" date="2021-02" db="EMBL/GenBank/DDBJ databases">
        <authorList>
            <person name="Nowell W R."/>
        </authorList>
    </citation>
    <scope>NUCLEOTIDE SEQUENCE</scope>
</reference>
<dbReference type="SUPFAM" id="SSF81383">
    <property type="entry name" value="F-box domain"/>
    <property type="match status" value="1"/>
</dbReference>
<dbReference type="InterPro" id="IPR036047">
    <property type="entry name" value="F-box-like_dom_sf"/>
</dbReference>
<evidence type="ECO:0000313" key="1">
    <source>
        <dbReference type="EMBL" id="CAF4061298.1"/>
    </source>
</evidence>
<protein>
    <recommendedName>
        <fullName evidence="3">F-box domain-containing protein</fullName>
    </recommendedName>
</protein>
<proteinExistence type="predicted"/>
<evidence type="ECO:0000313" key="2">
    <source>
        <dbReference type="Proteomes" id="UP000663844"/>
    </source>
</evidence>
<organism evidence="1 2">
    <name type="scientific">Adineta steineri</name>
    <dbReference type="NCBI Taxonomy" id="433720"/>
    <lineage>
        <taxon>Eukaryota</taxon>
        <taxon>Metazoa</taxon>
        <taxon>Spiralia</taxon>
        <taxon>Gnathifera</taxon>
        <taxon>Rotifera</taxon>
        <taxon>Eurotatoria</taxon>
        <taxon>Bdelloidea</taxon>
        <taxon>Adinetida</taxon>
        <taxon>Adinetidae</taxon>
        <taxon>Adineta</taxon>
    </lineage>
</organism>
<comment type="caution">
    <text evidence="1">The sequence shown here is derived from an EMBL/GenBank/DDBJ whole genome shotgun (WGS) entry which is preliminary data.</text>
</comment>
<dbReference type="Proteomes" id="UP000663844">
    <property type="component" value="Unassembled WGS sequence"/>
</dbReference>
<dbReference type="EMBL" id="CAJOAZ010004483">
    <property type="protein sequence ID" value="CAF4061298.1"/>
    <property type="molecule type" value="Genomic_DNA"/>
</dbReference>
<sequence length="487" mass="57462">MNQSKRQLTINGSNKKVRISKHVTHIEDLSNELIIEVFDYLDGCDLYKAFSKLNKRFQDILSCPYICPKINIVNSSKRDILYDYTKIILPNKHQIVSLCILNPLAIDLFSQTMKFDLSFHRLESVVLYGLKASDLVSLLLTLISIPQLNLLTITLTDINIKDFSNAYRLIFSLPALKYNKLHFIGPTPSLYLTNINIRPSTIIHLNIDHACYLNDLIHMLSYTPYLRLNDNFQTTSYNELIHRFTSEFWLERRWIFKLEMNVNFFFLTNVVYSIHPYRENWDEIDKEHWNSNIASDVFNGTELSIFEPSFTDYNDSLIDNLAPLFDIVQITKLDFTFEATFVGMLLDLLRYLPNLNSLRVRSLSLTKPRGLHAEEERISRLISIDNKIRKVHIQQMTDLEQIQFLINICPLMQYLDIGFSDNMDLKILLKFILMKNREQISHLHVLCLCTPRINQKMFEDLQNLVRMKKQYQKYTIKHINNRIYIQR</sequence>
<evidence type="ECO:0008006" key="3">
    <source>
        <dbReference type="Google" id="ProtNLM"/>
    </source>
</evidence>
<accession>A0A819T6A6</accession>
<gene>
    <name evidence="1" type="ORF">OXD698_LOCUS33142</name>
</gene>
<dbReference type="AlphaFoldDB" id="A0A819T6A6"/>
<name>A0A819T6A6_9BILA</name>